<evidence type="ECO:0000259" key="1">
    <source>
        <dbReference type="Pfam" id="PF09364"/>
    </source>
</evidence>
<protein>
    <recommendedName>
        <fullName evidence="1">Xylulose 5-phosphate/Fructose 6-phosphate phosphoketolase N-terminal domain-containing protein</fullName>
    </recommendedName>
</protein>
<dbReference type="VEuPathDB" id="FungiDB:Z519_11921"/>
<feature type="domain" description="Xylulose 5-phosphate/Fructose 6-phosphate phosphoketolase N-terminal" evidence="1">
    <location>
        <begin position="1"/>
        <end position="147"/>
    </location>
</feature>
<evidence type="ECO:0000313" key="3">
    <source>
        <dbReference type="Proteomes" id="UP000053789"/>
    </source>
</evidence>
<dbReference type="GO" id="GO:0016832">
    <property type="term" value="F:aldehyde-lyase activity"/>
    <property type="evidence" value="ECO:0007669"/>
    <property type="project" value="InterPro"/>
</dbReference>
<gene>
    <name evidence="2" type="ORF">Z519_11921</name>
</gene>
<dbReference type="InterPro" id="IPR018970">
    <property type="entry name" value="Xul5P/Fru6P_PKetolase_N"/>
</dbReference>
<evidence type="ECO:0000313" key="2">
    <source>
        <dbReference type="EMBL" id="KIW87596.1"/>
    </source>
</evidence>
<dbReference type="InterPro" id="IPR029061">
    <property type="entry name" value="THDP-binding"/>
</dbReference>
<keyword evidence="3" id="KW-1185">Reference proteome</keyword>
<dbReference type="Proteomes" id="UP000053789">
    <property type="component" value="Unassembled WGS sequence"/>
</dbReference>
<dbReference type="GO" id="GO:0005975">
    <property type="term" value="P:carbohydrate metabolic process"/>
    <property type="evidence" value="ECO:0007669"/>
    <property type="project" value="InterPro"/>
</dbReference>
<dbReference type="EMBL" id="KN847003">
    <property type="protein sequence ID" value="KIW87596.1"/>
    <property type="molecule type" value="Genomic_DNA"/>
</dbReference>
<accession>A0A0D2EBX5</accession>
<dbReference type="GeneID" id="27704849"/>
<reference evidence="2" key="1">
    <citation type="submission" date="2015-01" db="EMBL/GenBank/DDBJ databases">
        <title>The Genome Sequence of Cladophialophora bantiana CBS 173.52.</title>
        <authorList>
            <consortium name="The Broad Institute Genomics Platform"/>
            <person name="Cuomo C."/>
            <person name="de Hoog S."/>
            <person name="Gorbushina A."/>
            <person name="Stielow B."/>
            <person name="Teixiera M."/>
            <person name="Abouelleil A."/>
            <person name="Chapman S.B."/>
            <person name="Priest M."/>
            <person name="Young S.K."/>
            <person name="Wortman J."/>
            <person name="Nusbaum C."/>
            <person name="Birren B."/>
        </authorList>
    </citation>
    <scope>NUCLEOTIDE SEQUENCE [LARGE SCALE GENOMIC DNA]</scope>
    <source>
        <strain evidence="2">CBS 173.52</strain>
    </source>
</reference>
<dbReference type="PROSITE" id="PS60003">
    <property type="entry name" value="PHOSPHOKETOLASE_2"/>
    <property type="match status" value="1"/>
</dbReference>
<dbReference type="PANTHER" id="PTHR31273:SF1">
    <property type="entry name" value="PHOSPHOKETOLASE-RELATED"/>
    <property type="match status" value="1"/>
</dbReference>
<dbReference type="InterPro" id="IPR005593">
    <property type="entry name" value="Xul5P/Fru6P_PKetolase"/>
</dbReference>
<dbReference type="Gene3D" id="3.40.50.970">
    <property type="match status" value="3"/>
</dbReference>
<dbReference type="HOGENOM" id="CLU_806541_0_0_1"/>
<dbReference type="PANTHER" id="PTHR31273">
    <property type="entry name" value="PHOSPHOKETOLASE-RELATED"/>
    <property type="match status" value="1"/>
</dbReference>
<dbReference type="Pfam" id="PF03894">
    <property type="entry name" value="XFP"/>
    <property type="match status" value="1"/>
</dbReference>
<proteinExistence type="predicted"/>
<organism evidence="2 3">
    <name type="scientific">Cladophialophora bantiana (strain ATCC 10958 / CBS 173.52 / CDC B-1940 / NIH 8579)</name>
    <name type="common">Xylohypha bantiana</name>
    <dbReference type="NCBI Taxonomy" id="1442370"/>
    <lineage>
        <taxon>Eukaryota</taxon>
        <taxon>Fungi</taxon>
        <taxon>Dikarya</taxon>
        <taxon>Ascomycota</taxon>
        <taxon>Pezizomycotina</taxon>
        <taxon>Eurotiomycetes</taxon>
        <taxon>Chaetothyriomycetidae</taxon>
        <taxon>Chaetothyriales</taxon>
        <taxon>Herpotrichiellaceae</taxon>
        <taxon>Cladophialophora</taxon>
    </lineage>
</organism>
<name>A0A0D2EBX5_CLAB1</name>
<sequence>MYSHLNLLIKTHDRDMLYVVGLGHGAPSILANLWLEGSLARFYPHCSQEAHGLYNLISKFSTRGGGFPSCISAETPGATHEGRELGCALSVSSGAVIDNPDLIDCCIVGDGECQTGPTTAAWHDYKNIDAADPGAVLPVVHVSGFTIRWSGHKKAHGQIVEGSYKTHQLPLPKAKTDPEELKLLQEWLESYKLKELFKDNGDVIDDIKFIIPETPKRRPRQKKEVLYSAYRGLKPFDWHKFVVEKGTSKRSMRTGGKLPEQIDKDNPKTFRIFSPDEFEFNKLDAVLNSANRNFQWDQFSSARGGRLIETLSGSNVKAGYKAIHTRVELASSQAVRLFSAQSKP</sequence>
<dbReference type="SUPFAM" id="SSF52518">
    <property type="entry name" value="Thiamin diphosphate-binding fold (THDP-binding)"/>
    <property type="match status" value="1"/>
</dbReference>
<dbReference type="InterPro" id="IPR019789">
    <property type="entry name" value="Xul5P/Fru6P_PKetolase_ThDP_BS"/>
</dbReference>
<feature type="domain" description="Xylulose 5-phosphate/Fructose 6-phosphate phosphoketolase N-terminal" evidence="1">
    <location>
        <begin position="149"/>
        <end position="218"/>
    </location>
</feature>
<dbReference type="OrthoDB" id="2532903at2759"/>
<dbReference type="Pfam" id="PF09364">
    <property type="entry name" value="XFP_N"/>
    <property type="match status" value="2"/>
</dbReference>
<dbReference type="RefSeq" id="XP_016614265.1">
    <property type="nucleotide sequence ID" value="XM_016769629.1"/>
</dbReference>
<dbReference type="AlphaFoldDB" id="A0A0D2EBX5"/>